<proteinExistence type="predicted"/>
<dbReference type="EMBL" id="BGZK01000869">
    <property type="protein sequence ID" value="GBP63459.1"/>
    <property type="molecule type" value="Genomic_DNA"/>
</dbReference>
<dbReference type="AlphaFoldDB" id="A0A4C1XME5"/>
<evidence type="ECO:0000313" key="1">
    <source>
        <dbReference type="EMBL" id="GBP63459.1"/>
    </source>
</evidence>
<organism evidence="1 2">
    <name type="scientific">Eumeta variegata</name>
    <name type="common">Bagworm moth</name>
    <name type="synonym">Eumeta japonica</name>
    <dbReference type="NCBI Taxonomy" id="151549"/>
    <lineage>
        <taxon>Eukaryota</taxon>
        <taxon>Metazoa</taxon>
        <taxon>Ecdysozoa</taxon>
        <taxon>Arthropoda</taxon>
        <taxon>Hexapoda</taxon>
        <taxon>Insecta</taxon>
        <taxon>Pterygota</taxon>
        <taxon>Neoptera</taxon>
        <taxon>Endopterygota</taxon>
        <taxon>Lepidoptera</taxon>
        <taxon>Glossata</taxon>
        <taxon>Ditrysia</taxon>
        <taxon>Tineoidea</taxon>
        <taxon>Psychidae</taxon>
        <taxon>Oiketicinae</taxon>
        <taxon>Eumeta</taxon>
    </lineage>
</organism>
<evidence type="ECO:0000313" key="2">
    <source>
        <dbReference type="Proteomes" id="UP000299102"/>
    </source>
</evidence>
<keyword evidence="2" id="KW-1185">Reference proteome</keyword>
<protein>
    <submittedName>
        <fullName evidence="1">Uncharacterized protein</fullName>
    </submittedName>
</protein>
<reference evidence="1 2" key="1">
    <citation type="journal article" date="2019" name="Commun. Biol.">
        <title>The bagworm genome reveals a unique fibroin gene that provides high tensile strength.</title>
        <authorList>
            <person name="Kono N."/>
            <person name="Nakamura H."/>
            <person name="Ohtoshi R."/>
            <person name="Tomita M."/>
            <person name="Numata K."/>
            <person name="Arakawa K."/>
        </authorList>
    </citation>
    <scope>NUCLEOTIDE SEQUENCE [LARGE SCALE GENOMIC DNA]</scope>
</reference>
<dbReference type="Proteomes" id="UP000299102">
    <property type="component" value="Unassembled WGS sequence"/>
</dbReference>
<name>A0A4C1XME5_EUMVA</name>
<comment type="caution">
    <text evidence="1">The sequence shown here is derived from an EMBL/GenBank/DDBJ whole genome shotgun (WGS) entry which is preliminary data.</text>
</comment>
<gene>
    <name evidence="1" type="ORF">EVAR_35349_1</name>
</gene>
<accession>A0A4C1XME5</accession>
<sequence>MGREMRTTRYDIRKFECKNKMKLLDRESERERDRERRRKKRKRIRIKIANRVKSAIGDGVRTRFKIKSGDFDVKDAPRTGRPVTHKGDAILGKVDQGLSTEPSANTMAQALANRQLTRRRHLVAFRIRPVDFPGAVVFNRPQSRGAISRRQIALCRSSTDYTASAAARRRPSDRPRQYTRPILLSAL</sequence>